<keyword evidence="2" id="KW-1185">Reference proteome</keyword>
<accession>A0AAV4QPR4</accession>
<dbReference type="EMBL" id="BPLR01006615">
    <property type="protein sequence ID" value="GIY11170.1"/>
    <property type="molecule type" value="Genomic_DNA"/>
</dbReference>
<organism evidence="1 2">
    <name type="scientific">Caerostris extrusa</name>
    <name type="common">Bark spider</name>
    <name type="synonym">Caerostris bankana</name>
    <dbReference type="NCBI Taxonomy" id="172846"/>
    <lineage>
        <taxon>Eukaryota</taxon>
        <taxon>Metazoa</taxon>
        <taxon>Ecdysozoa</taxon>
        <taxon>Arthropoda</taxon>
        <taxon>Chelicerata</taxon>
        <taxon>Arachnida</taxon>
        <taxon>Araneae</taxon>
        <taxon>Araneomorphae</taxon>
        <taxon>Entelegynae</taxon>
        <taxon>Araneoidea</taxon>
        <taxon>Araneidae</taxon>
        <taxon>Caerostris</taxon>
    </lineage>
</organism>
<proteinExistence type="predicted"/>
<reference evidence="1 2" key="1">
    <citation type="submission" date="2021-06" db="EMBL/GenBank/DDBJ databases">
        <title>Caerostris extrusa draft genome.</title>
        <authorList>
            <person name="Kono N."/>
            <person name="Arakawa K."/>
        </authorList>
    </citation>
    <scope>NUCLEOTIDE SEQUENCE [LARGE SCALE GENOMIC DNA]</scope>
</reference>
<dbReference type="Proteomes" id="UP001054945">
    <property type="component" value="Unassembled WGS sequence"/>
</dbReference>
<protein>
    <submittedName>
        <fullName evidence="1">Uncharacterized protein</fullName>
    </submittedName>
</protein>
<evidence type="ECO:0000313" key="1">
    <source>
        <dbReference type="EMBL" id="GIY11170.1"/>
    </source>
</evidence>
<gene>
    <name evidence="1" type="ORF">CEXT_399381</name>
</gene>
<dbReference type="AlphaFoldDB" id="A0AAV4QPR4"/>
<name>A0AAV4QPR4_CAEEX</name>
<sequence>MSFNNCLELNAYILYLFYVISNGNGEISFTVHYFVFPISENIIHGNMRKLSGCVTDYHVLDDKHLPKRSVRQIPVNPSTITLYGTINHPLLTNCFSFNVFPVPPL</sequence>
<comment type="caution">
    <text evidence="1">The sequence shown here is derived from an EMBL/GenBank/DDBJ whole genome shotgun (WGS) entry which is preliminary data.</text>
</comment>
<evidence type="ECO:0000313" key="2">
    <source>
        <dbReference type="Proteomes" id="UP001054945"/>
    </source>
</evidence>